<evidence type="ECO:0000313" key="2">
    <source>
        <dbReference type="Proteomes" id="UP000189660"/>
    </source>
</evidence>
<accession>A0A1U9M9C2</accession>
<keyword evidence="2" id="KW-1185">Reference proteome</keyword>
<name>A0A1U9M9C2_9HYPH</name>
<dbReference type="AlphaFoldDB" id="A0A1U9M9C2"/>
<reference evidence="1 2" key="1">
    <citation type="submission" date="2016-11" db="EMBL/GenBank/DDBJ databases">
        <title>Comparative genomics of Bartonella apis.</title>
        <authorList>
            <person name="Engel P."/>
        </authorList>
    </citation>
    <scope>NUCLEOTIDE SEQUENCE [LARGE SCALE GENOMIC DNA]</scope>
    <source>
        <strain evidence="1 2">BBC0178</strain>
    </source>
</reference>
<dbReference type="Gene3D" id="3.30.2310.20">
    <property type="entry name" value="RelE-like"/>
    <property type="match status" value="1"/>
</dbReference>
<evidence type="ECO:0000313" key="1">
    <source>
        <dbReference type="EMBL" id="AQT41914.1"/>
    </source>
</evidence>
<sequence length="84" mass="9646">MHVIKAIQWERYALHQLYEITNFIKYTDKSASGSGPKRAEQLVDALVNAVEGLKNFPESYPVVKGLQAETPVRRVLVSKRYELR</sequence>
<dbReference type="InterPro" id="IPR035093">
    <property type="entry name" value="RelE/ParE_toxin_dom_sf"/>
</dbReference>
<proteinExistence type="predicted"/>
<dbReference type="EMBL" id="CP015820">
    <property type="protein sequence ID" value="AQT41914.1"/>
    <property type="molecule type" value="Genomic_DNA"/>
</dbReference>
<organism evidence="1 2">
    <name type="scientific">Bartonella apihabitans</name>
    <dbReference type="NCBI Taxonomy" id="2750929"/>
    <lineage>
        <taxon>Bacteria</taxon>
        <taxon>Pseudomonadati</taxon>
        <taxon>Pseudomonadota</taxon>
        <taxon>Alphaproteobacteria</taxon>
        <taxon>Hyphomicrobiales</taxon>
        <taxon>Bartonellaceae</taxon>
        <taxon>Bartonella</taxon>
    </lineage>
</organism>
<gene>
    <name evidence="1" type="ORF">BBC0178_004150</name>
</gene>
<dbReference type="KEGG" id="bapa:BBC0178_004150"/>
<evidence type="ECO:0008006" key="3">
    <source>
        <dbReference type="Google" id="ProtNLM"/>
    </source>
</evidence>
<dbReference type="Proteomes" id="UP000189660">
    <property type="component" value="Chromosome"/>
</dbReference>
<protein>
    <recommendedName>
        <fullName evidence="3">ParE toxin of type II toxin-antitoxin system, parDE</fullName>
    </recommendedName>
</protein>